<evidence type="ECO:0000313" key="3">
    <source>
        <dbReference type="Proteomes" id="UP000703038"/>
    </source>
</evidence>
<feature type="transmembrane region" description="Helical" evidence="1">
    <location>
        <begin position="92"/>
        <end position="108"/>
    </location>
</feature>
<keyword evidence="3" id="KW-1185">Reference proteome</keyword>
<comment type="caution">
    <text evidence="2">The sequence shown here is derived from an EMBL/GenBank/DDBJ whole genome shotgun (WGS) entry which is preliminary data.</text>
</comment>
<keyword evidence="1" id="KW-1133">Transmembrane helix</keyword>
<organism evidence="2 3">
    <name type="scientific">Rhodococcoides corynebacterioides</name>
    <dbReference type="NCBI Taxonomy" id="53972"/>
    <lineage>
        <taxon>Bacteria</taxon>
        <taxon>Bacillati</taxon>
        <taxon>Actinomycetota</taxon>
        <taxon>Actinomycetes</taxon>
        <taxon>Mycobacteriales</taxon>
        <taxon>Nocardiaceae</taxon>
        <taxon>Rhodococcoides</taxon>
    </lineage>
</organism>
<dbReference type="RefSeq" id="WP_204869211.1">
    <property type="nucleotide sequence ID" value="NZ_JAFBBK010000001.1"/>
</dbReference>
<feature type="transmembrane region" description="Helical" evidence="1">
    <location>
        <begin position="189"/>
        <end position="208"/>
    </location>
</feature>
<sequence>MSRLPAANDPTDALARHIVGTYFALRAAMSVLAVGLPIILVGWSILDGDLPVLGSMSEYYYSPARDVFVGVLVGTGITLICYRGYGPLENGLLNVAGSLLVAVALVPTDPPGESDFGLRMAVHAAAAVGFFISFAASVWWCADDTLDTSRDSAARIRRYRMVYRAVAVIVVVAPVSALALVLVLRQGALAVLVVEAVAVSTFGIYWAVKSYELRGTELAEQP</sequence>
<feature type="transmembrane region" description="Helical" evidence="1">
    <location>
        <begin position="162"/>
        <end position="183"/>
    </location>
</feature>
<name>A0ABS2KWS7_9NOCA</name>
<keyword evidence="1" id="KW-0472">Membrane</keyword>
<protein>
    <recommendedName>
        <fullName evidence="4">DUF998 domain-containing protein</fullName>
    </recommendedName>
</protein>
<evidence type="ECO:0000256" key="1">
    <source>
        <dbReference type="SAM" id="Phobius"/>
    </source>
</evidence>
<accession>A0ABS2KWS7</accession>
<dbReference type="EMBL" id="JAFBBK010000001">
    <property type="protein sequence ID" value="MBM7416393.1"/>
    <property type="molecule type" value="Genomic_DNA"/>
</dbReference>
<feature type="transmembrane region" description="Helical" evidence="1">
    <location>
        <begin position="66"/>
        <end position="85"/>
    </location>
</feature>
<reference evidence="2 3" key="1">
    <citation type="submission" date="2021-01" db="EMBL/GenBank/DDBJ databases">
        <title>Genomics of switchgrass bacterial isolates.</title>
        <authorList>
            <person name="Shade A."/>
        </authorList>
    </citation>
    <scope>NUCLEOTIDE SEQUENCE [LARGE SCALE GENOMIC DNA]</scope>
    <source>
        <strain evidence="2 3">PvP111</strain>
    </source>
</reference>
<feature type="transmembrane region" description="Helical" evidence="1">
    <location>
        <begin position="120"/>
        <end position="142"/>
    </location>
</feature>
<evidence type="ECO:0008006" key="4">
    <source>
        <dbReference type="Google" id="ProtNLM"/>
    </source>
</evidence>
<feature type="transmembrane region" description="Helical" evidence="1">
    <location>
        <begin position="23"/>
        <end position="46"/>
    </location>
</feature>
<dbReference type="Proteomes" id="UP000703038">
    <property type="component" value="Unassembled WGS sequence"/>
</dbReference>
<evidence type="ECO:0000313" key="2">
    <source>
        <dbReference type="EMBL" id="MBM7416393.1"/>
    </source>
</evidence>
<proteinExistence type="predicted"/>
<keyword evidence="1" id="KW-0812">Transmembrane</keyword>
<gene>
    <name evidence="2" type="ORF">JOE42_003126</name>
</gene>